<reference evidence="5 6" key="1">
    <citation type="submission" date="2019-02" db="EMBL/GenBank/DDBJ databases">
        <title>Investigation of anaerobic lignin degradation for improved lignocellulosic biofuels.</title>
        <authorList>
            <person name="Deangelis K."/>
        </authorList>
    </citation>
    <scope>NUCLEOTIDE SEQUENCE [LARGE SCALE GENOMIC DNA]</scope>
    <source>
        <strain evidence="5 6">159R</strain>
    </source>
</reference>
<dbReference type="PANTHER" id="PTHR11019:SF199">
    <property type="entry name" value="HTH-TYPE TRANSCRIPTIONAL REGULATOR NIMR"/>
    <property type="match status" value="1"/>
</dbReference>
<dbReference type="PANTHER" id="PTHR11019">
    <property type="entry name" value="HTH-TYPE TRANSCRIPTIONAL REGULATOR NIMR"/>
    <property type="match status" value="1"/>
</dbReference>
<dbReference type="InterPro" id="IPR009057">
    <property type="entry name" value="Homeodomain-like_sf"/>
</dbReference>
<dbReference type="Pfam" id="PF12833">
    <property type="entry name" value="HTH_18"/>
    <property type="match status" value="1"/>
</dbReference>
<proteinExistence type="predicted"/>
<dbReference type="GO" id="GO:0043565">
    <property type="term" value="F:sequence-specific DNA binding"/>
    <property type="evidence" value="ECO:0007669"/>
    <property type="project" value="InterPro"/>
</dbReference>
<dbReference type="PROSITE" id="PS01124">
    <property type="entry name" value="HTH_ARAC_FAMILY_2"/>
    <property type="match status" value="1"/>
</dbReference>
<organism evidence="5 6">
    <name type="scientific">Sodalis ligni</name>
    <dbReference type="NCBI Taxonomy" id="2697027"/>
    <lineage>
        <taxon>Bacteria</taxon>
        <taxon>Pseudomonadati</taxon>
        <taxon>Pseudomonadota</taxon>
        <taxon>Gammaproteobacteria</taxon>
        <taxon>Enterobacterales</taxon>
        <taxon>Bruguierivoracaceae</taxon>
        <taxon>Sodalis</taxon>
    </lineage>
</organism>
<feature type="domain" description="HTH araC/xylS-type" evidence="4">
    <location>
        <begin position="148"/>
        <end position="245"/>
    </location>
</feature>
<dbReference type="SUPFAM" id="SSF51182">
    <property type="entry name" value="RmlC-like cupins"/>
    <property type="match status" value="1"/>
</dbReference>
<dbReference type="Gene3D" id="1.10.10.60">
    <property type="entry name" value="Homeodomain-like"/>
    <property type="match status" value="1"/>
</dbReference>
<evidence type="ECO:0000256" key="1">
    <source>
        <dbReference type="ARBA" id="ARBA00023015"/>
    </source>
</evidence>
<evidence type="ECO:0000259" key="4">
    <source>
        <dbReference type="PROSITE" id="PS01124"/>
    </source>
</evidence>
<evidence type="ECO:0000313" key="6">
    <source>
        <dbReference type="Proteomes" id="UP000294555"/>
    </source>
</evidence>
<dbReference type="Pfam" id="PF02311">
    <property type="entry name" value="AraC_binding"/>
    <property type="match status" value="1"/>
</dbReference>
<dbReference type="InterPro" id="IPR011051">
    <property type="entry name" value="RmlC_Cupin_sf"/>
</dbReference>
<dbReference type="GO" id="GO:0003700">
    <property type="term" value="F:DNA-binding transcription factor activity"/>
    <property type="evidence" value="ECO:0007669"/>
    <property type="project" value="InterPro"/>
</dbReference>
<dbReference type="SMART" id="SM00342">
    <property type="entry name" value="HTH_ARAC"/>
    <property type="match status" value="1"/>
</dbReference>
<keyword evidence="1" id="KW-0805">Transcription regulation</keyword>
<dbReference type="InterPro" id="IPR018060">
    <property type="entry name" value="HTH_AraC"/>
</dbReference>
<protein>
    <submittedName>
        <fullName evidence="5">AraC-like DNA-binding protein</fullName>
    </submittedName>
</protein>
<dbReference type="EMBL" id="SJOI01000001">
    <property type="protein sequence ID" value="TCL05300.1"/>
    <property type="molecule type" value="Genomic_DNA"/>
</dbReference>
<evidence type="ECO:0000313" key="5">
    <source>
        <dbReference type="EMBL" id="TCL05300.1"/>
    </source>
</evidence>
<dbReference type="Gene3D" id="2.60.120.10">
    <property type="entry name" value="Jelly Rolls"/>
    <property type="match status" value="1"/>
</dbReference>
<comment type="caution">
    <text evidence="5">The sequence shown here is derived from an EMBL/GenBank/DDBJ whole genome shotgun (WGS) entry which is preliminary data.</text>
</comment>
<dbReference type="RefSeq" id="WP_132924015.1">
    <property type="nucleotide sequence ID" value="NZ_SJOI01000001.1"/>
</dbReference>
<dbReference type="AlphaFoldDB" id="A0A4R1NM36"/>
<evidence type="ECO:0000256" key="3">
    <source>
        <dbReference type="ARBA" id="ARBA00023163"/>
    </source>
</evidence>
<keyword evidence="2 5" id="KW-0238">DNA-binding</keyword>
<dbReference type="InterPro" id="IPR003313">
    <property type="entry name" value="AraC-bd"/>
</dbReference>
<dbReference type="PROSITE" id="PS00041">
    <property type="entry name" value="HTH_ARAC_FAMILY_1"/>
    <property type="match status" value="1"/>
</dbReference>
<keyword evidence="3" id="KW-0804">Transcription</keyword>
<dbReference type="SUPFAM" id="SSF46689">
    <property type="entry name" value="Homeodomain-like"/>
    <property type="match status" value="1"/>
</dbReference>
<dbReference type="OrthoDB" id="5949386at2"/>
<dbReference type="InterPro" id="IPR018062">
    <property type="entry name" value="HTH_AraC-typ_CS"/>
</dbReference>
<evidence type="ECO:0000256" key="2">
    <source>
        <dbReference type="ARBA" id="ARBA00023125"/>
    </source>
</evidence>
<gene>
    <name evidence="5" type="ORF">EZJ58_3474</name>
</gene>
<dbReference type="Proteomes" id="UP000294555">
    <property type="component" value="Unassembled WGS sequence"/>
</dbReference>
<keyword evidence="6" id="KW-1185">Reference proteome</keyword>
<dbReference type="InterPro" id="IPR014710">
    <property type="entry name" value="RmlC-like_jellyroll"/>
</dbReference>
<accession>A0A4R1NM36</accession>
<name>A0A4R1NM36_9GAMM</name>
<sequence>MSLSIISPKVSGWIHTYAAGQGQGWHSHEEGQLIYACRGGLQVFTRGECWISPALTAVWLPGGQPHSWLSLTDAPVLSLYLSGDKPAWEKHAAARHISPLLHALLMRVIDEDNGDVPPPTLPLIRSELDRSRTGAAVWLAQPADHRLAAVCRYLDERPDDDRPLAWWSEHTGIEPRTLARRFVRQTGLTFGDWRRRNRLQQAILRLAQGLPVKQAAAETGYMNARSFNTMFKKNLGITPARFLSRRV</sequence>